<dbReference type="Proteomes" id="UP001168146">
    <property type="component" value="Unassembled WGS sequence"/>
</dbReference>
<name>A0AAN6FBT5_9PEZI</name>
<organism evidence="1 2">
    <name type="scientific">Friedmanniomyces endolithicus</name>
    <dbReference type="NCBI Taxonomy" id="329885"/>
    <lineage>
        <taxon>Eukaryota</taxon>
        <taxon>Fungi</taxon>
        <taxon>Dikarya</taxon>
        <taxon>Ascomycota</taxon>
        <taxon>Pezizomycotina</taxon>
        <taxon>Dothideomycetes</taxon>
        <taxon>Dothideomycetidae</taxon>
        <taxon>Mycosphaerellales</taxon>
        <taxon>Teratosphaeriaceae</taxon>
        <taxon>Friedmanniomyces</taxon>
    </lineage>
</organism>
<evidence type="ECO:0008006" key="3">
    <source>
        <dbReference type="Google" id="ProtNLM"/>
    </source>
</evidence>
<gene>
    <name evidence="1" type="ORF">LTR82_014812</name>
</gene>
<evidence type="ECO:0000313" key="1">
    <source>
        <dbReference type="EMBL" id="KAK0310285.1"/>
    </source>
</evidence>
<reference evidence="1" key="1">
    <citation type="submission" date="2021-12" db="EMBL/GenBank/DDBJ databases">
        <title>Black yeast isolated from Biological Soil Crust.</title>
        <authorList>
            <person name="Kurbessoian T."/>
        </authorList>
    </citation>
    <scope>NUCLEOTIDE SEQUENCE</scope>
    <source>
        <strain evidence="1">CCFEE 5208</strain>
    </source>
</reference>
<sequence>MQSSASPLATKLTLIKLPTELKNKIYGFVLPSGEILKRIKTSECVKTSAWNNFKVVRCDVAVLRVSETISKEAADVLLGRNTVVLNVEECCSTHGDKAIRALSGRHFLLKHPYRRIQLQLRQPRSRCTVRCVLDLVRTIAAVLKETGIRKLTVDVSKISYDQTFGIHSVLDYEQMGVRYAGVGTVTTTISSVVIHFVHPPLSEAWSIMSRLPRGLARWPVQYEHPHALWSIDVRHPRVVRRLAAFLKEYYDGQDGEDGEGAYEVWTDHVASEEELEMVTHFALTEADEDDED</sequence>
<accession>A0AAN6FBT5</accession>
<protein>
    <recommendedName>
        <fullName evidence="3">F-box domain-containing protein</fullName>
    </recommendedName>
</protein>
<evidence type="ECO:0000313" key="2">
    <source>
        <dbReference type="Proteomes" id="UP001168146"/>
    </source>
</evidence>
<dbReference type="EMBL" id="JASUXU010000076">
    <property type="protein sequence ID" value="KAK0310285.1"/>
    <property type="molecule type" value="Genomic_DNA"/>
</dbReference>
<dbReference type="AlphaFoldDB" id="A0AAN6FBT5"/>
<proteinExistence type="predicted"/>
<comment type="caution">
    <text evidence="1">The sequence shown here is derived from an EMBL/GenBank/DDBJ whole genome shotgun (WGS) entry which is preliminary data.</text>
</comment>